<dbReference type="STRING" id="461836.A0A0L0DNJ7"/>
<organism evidence="6 7">
    <name type="scientific">Thecamonas trahens ATCC 50062</name>
    <dbReference type="NCBI Taxonomy" id="461836"/>
    <lineage>
        <taxon>Eukaryota</taxon>
        <taxon>Apusozoa</taxon>
        <taxon>Apusomonadida</taxon>
        <taxon>Apusomonadidae</taxon>
        <taxon>Thecamonas</taxon>
    </lineage>
</organism>
<dbReference type="GeneID" id="25568219"/>
<sequence length="254" mass="28397">MPMMGNDASAVPGPESGTVVWLTTQVSRRNKRKDKVFVNNAIVRSKWDSDKTVTENYKNLGLVRATNIAINSSQSKADRKKSRQAAAASSDGVTTITLQPGQKLQDLNIVAELEKQAKRKKPLRFRSLSAQQFRDMHAFVKKHGDDVAKMARDMRLNRWQKTATQLAKSLAIYNEMFERVLDDRFGGMDLYTTNEVRLIAGKEPLTNREHRAISKANYRAQIARMDAEEAAAEAAAAAVSDYDESSEDDGEESE</sequence>
<proteinExistence type="inferred from homology"/>
<evidence type="ECO:0000256" key="2">
    <source>
        <dbReference type="ARBA" id="ARBA00008479"/>
    </source>
</evidence>
<dbReference type="eggNOG" id="ENOG502SCD8">
    <property type="taxonomic scope" value="Eukaryota"/>
</dbReference>
<evidence type="ECO:0000313" key="7">
    <source>
        <dbReference type="Proteomes" id="UP000054408"/>
    </source>
</evidence>
<dbReference type="OMA" id="ISKANYR"/>
<dbReference type="GO" id="GO:0042273">
    <property type="term" value="P:ribosomal large subunit biogenesis"/>
    <property type="evidence" value="ECO:0007669"/>
    <property type="project" value="TreeGrafter"/>
</dbReference>
<feature type="region of interest" description="Disordered" evidence="5">
    <location>
        <begin position="234"/>
        <end position="254"/>
    </location>
</feature>
<gene>
    <name evidence="6" type="ORF">AMSG_09848</name>
</gene>
<protein>
    <recommendedName>
        <fullName evidence="3">Nucleolar protein 16</fullName>
    </recommendedName>
</protein>
<reference evidence="6 7" key="1">
    <citation type="submission" date="2010-05" db="EMBL/GenBank/DDBJ databases">
        <title>The Genome Sequence of Thecamonas trahens ATCC 50062.</title>
        <authorList>
            <consortium name="The Broad Institute Genome Sequencing Platform"/>
            <person name="Russ C."/>
            <person name="Cuomo C."/>
            <person name="Shea T."/>
            <person name="Young S.K."/>
            <person name="Zeng Q."/>
            <person name="Koehrsen M."/>
            <person name="Haas B."/>
            <person name="Borodovsky M."/>
            <person name="Guigo R."/>
            <person name="Alvarado L."/>
            <person name="Berlin A."/>
            <person name="Bochicchio J."/>
            <person name="Borenstein D."/>
            <person name="Chapman S."/>
            <person name="Chen Z."/>
            <person name="Freedman E."/>
            <person name="Gellesch M."/>
            <person name="Goldberg J."/>
            <person name="Griggs A."/>
            <person name="Gujja S."/>
            <person name="Heilman E."/>
            <person name="Heiman D."/>
            <person name="Hepburn T."/>
            <person name="Howarth C."/>
            <person name="Jen D."/>
            <person name="Larson L."/>
            <person name="Mehta T."/>
            <person name="Park D."/>
            <person name="Pearson M."/>
            <person name="Roberts A."/>
            <person name="Saif S."/>
            <person name="Shenoy N."/>
            <person name="Sisk P."/>
            <person name="Stolte C."/>
            <person name="Sykes S."/>
            <person name="Thomson T."/>
            <person name="Walk T."/>
            <person name="White J."/>
            <person name="Yandava C."/>
            <person name="Burger G."/>
            <person name="Gray M.W."/>
            <person name="Holland P.W.H."/>
            <person name="King N."/>
            <person name="Lang F.B.F."/>
            <person name="Roger A.J."/>
            <person name="Ruiz-Trillo I."/>
            <person name="Lander E."/>
            <person name="Nusbaum C."/>
        </authorList>
    </citation>
    <scope>NUCLEOTIDE SEQUENCE [LARGE SCALE GENOMIC DNA]</scope>
    <source>
        <strain evidence="6 7">ATCC 50062</strain>
    </source>
</reference>
<dbReference type="PANTHER" id="PTHR13243">
    <property type="entry name" value="HSPC111 PROTEIN-RELATED"/>
    <property type="match status" value="1"/>
</dbReference>
<keyword evidence="4" id="KW-0539">Nucleus</keyword>
<accession>A0A0L0DNJ7</accession>
<feature type="compositionally biased region" description="Acidic residues" evidence="5">
    <location>
        <begin position="241"/>
        <end position="254"/>
    </location>
</feature>
<comment type="similarity">
    <text evidence="2">Belongs to the NOP16 family.</text>
</comment>
<evidence type="ECO:0000313" key="6">
    <source>
        <dbReference type="EMBL" id="KNC53889.1"/>
    </source>
</evidence>
<dbReference type="OrthoDB" id="285729at2759"/>
<dbReference type="GO" id="GO:0005730">
    <property type="term" value="C:nucleolus"/>
    <property type="evidence" value="ECO:0007669"/>
    <property type="project" value="UniProtKB-SubCell"/>
</dbReference>
<dbReference type="RefSeq" id="XP_013754265.1">
    <property type="nucleotide sequence ID" value="XM_013898811.1"/>
</dbReference>
<evidence type="ECO:0000256" key="3">
    <source>
        <dbReference type="ARBA" id="ARBA00015522"/>
    </source>
</evidence>
<keyword evidence="7" id="KW-1185">Reference proteome</keyword>
<dbReference type="Pfam" id="PF09420">
    <property type="entry name" value="Nop16"/>
    <property type="match status" value="2"/>
</dbReference>
<name>A0A0L0DNJ7_THETB</name>
<evidence type="ECO:0000256" key="1">
    <source>
        <dbReference type="ARBA" id="ARBA00004604"/>
    </source>
</evidence>
<comment type="subcellular location">
    <subcellularLocation>
        <location evidence="1">Nucleus</location>
        <location evidence="1">Nucleolus</location>
    </subcellularLocation>
</comment>
<evidence type="ECO:0000256" key="4">
    <source>
        <dbReference type="ARBA" id="ARBA00023242"/>
    </source>
</evidence>
<dbReference type="PANTHER" id="PTHR13243:SF1">
    <property type="entry name" value="NUCLEOLAR PROTEIN 16"/>
    <property type="match status" value="1"/>
</dbReference>
<dbReference type="InterPro" id="IPR019002">
    <property type="entry name" value="Ribosome_biogenesis_Nop16"/>
</dbReference>
<dbReference type="EMBL" id="GL349483">
    <property type="protein sequence ID" value="KNC53889.1"/>
    <property type="molecule type" value="Genomic_DNA"/>
</dbReference>
<dbReference type="AlphaFoldDB" id="A0A0L0DNJ7"/>
<evidence type="ECO:0000256" key="5">
    <source>
        <dbReference type="SAM" id="MobiDB-lite"/>
    </source>
</evidence>
<dbReference type="Proteomes" id="UP000054408">
    <property type="component" value="Unassembled WGS sequence"/>
</dbReference>